<name>A0A317ZFH3_9BACT</name>
<dbReference type="InParanoid" id="A0A317ZFH3"/>
<dbReference type="Gene3D" id="3.30.470.20">
    <property type="entry name" value="ATP-grasp fold, B domain"/>
    <property type="match status" value="1"/>
</dbReference>
<evidence type="ECO:0000313" key="3">
    <source>
        <dbReference type="EMBL" id="PXA04226.1"/>
    </source>
</evidence>
<dbReference type="SUPFAM" id="SSF56059">
    <property type="entry name" value="Glutathione synthetase ATP-binding domain-like"/>
    <property type="match status" value="1"/>
</dbReference>
<keyword evidence="4" id="KW-1185">Reference proteome</keyword>
<dbReference type="Pfam" id="PF02655">
    <property type="entry name" value="ATP-grasp_3"/>
    <property type="match status" value="1"/>
</dbReference>
<dbReference type="Proteomes" id="UP000247099">
    <property type="component" value="Unassembled WGS sequence"/>
</dbReference>
<protein>
    <recommendedName>
        <fullName evidence="2">ATP-grasp domain-containing protein</fullName>
    </recommendedName>
</protein>
<dbReference type="RefSeq" id="WP_110130681.1">
    <property type="nucleotide sequence ID" value="NZ_QHJQ01000004.1"/>
</dbReference>
<keyword evidence="1" id="KW-0067">ATP-binding</keyword>
<dbReference type="InterPro" id="IPR003806">
    <property type="entry name" value="ATP-grasp_PylC-type"/>
</dbReference>
<dbReference type="InterPro" id="IPR011761">
    <property type="entry name" value="ATP-grasp"/>
</dbReference>
<evidence type="ECO:0000259" key="2">
    <source>
        <dbReference type="PROSITE" id="PS50975"/>
    </source>
</evidence>
<dbReference type="EMBL" id="QHJQ01000004">
    <property type="protein sequence ID" value="PXA04226.1"/>
    <property type="molecule type" value="Genomic_DNA"/>
</dbReference>
<reference evidence="3 4" key="1">
    <citation type="submission" date="2018-05" db="EMBL/GenBank/DDBJ databases">
        <title>Coraliomargarita sinensis sp. nov., isolated from a marine solar saltern.</title>
        <authorList>
            <person name="Zhou L.Y."/>
        </authorList>
    </citation>
    <scope>NUCLEOTIDE SEQUENCE [LARGE SCALE GENOMIC DNA]</scope>
    <source>
        <strain evidence="3 4">WN38</strain>
    </source>
</reference>
<dbReference type="PROSITE" id="PS50975">
    <property type="entry name" value="ATP_GRASP"/>
    <property type="match status" value="1"/>
</dbReference>
<sequence>MAEDPKSVLLVFNKSTSSFTAYPWMLARGGRCKVDVLARRDHPVGLSKWIREHILFDAEEELLPQLKGRLERGNYDAMLMIDESTRNLVLPHRHDPILAAYMPFPVESPLNEACMQKTLFHEWCRANEIPCPESRIVRILGEAISAAEDIGFPLILKGSFGNRGLAVFIVENERELEEHIKSETSQAEWLVQEFVHGEVGSTSFVAREGKVYAACSSYKHISLRGGLGPSSIRRFVASTALEQITRTVAEAGKISGITGFDWMEAGPGSYKVIDPHLGRGTTSVVASDRDGVDMGEAFYASLIDGEVQPAQEGSGKIVWMMPQSISLTFQGWLFKGLRRANPLSSKVSVFWYGKKEGRLFRAMVVPLIIGQLRVMLGHLRRVVTGQNK</sequence>
<accession>A0A317ZFH3</accession>
<dbReference type="GO" id="GO:0005524">
    <property type="term" value="F:ATP binding"/>
    <property type="evidence" value="ECO:0007669"/>
    <property type="project" value="UniProtKB-UniRule"/>
</dbReference>
<organism evidence="3 4">
    <name type="scientific">Coraliomargarita sinensis</name>
    <dbReference type="NCBI Taxonomy" id="2174842"/>
    <lineage>
        <taxon>Bacteria</taxon>
        <taxon>Pseudomonadati</taxon>
        <taxon>Verrucomicrobiota</taxon>
        <taxon>Opitutia</taxon>
        <taxon>Puniceicoccales</taxon>
        <taxon>Coraliomargaritaceae</taxon>
        <taxon>Coraliomargarita</taxon>
    </lineage>
</organism>
<feature type="domain" description="ATP-grasp" evidence="2">
    <location>
        <begin position="121"/>
        <end position="303"/>
    </location>
</feature>
<gene>
    <name evidence="3" type="ORF">DDZ13_06715</name>
</gene>
<dbReference type="GO" id="GO:0046872">
    <property type="term" value="F:metal ion binding"/>
    <property type="evidence" value="ECO:0007669"/>
    <property type="project" value="InterPro"/>
</dbReference>
<proteinExistence type="predicted"/>
<evidence type="ECO:0000313" key="4">
    <source>
        <dbReference type="Proteomes" id="UP000247099"/>
    </source>
</evidence>
<dbReference type="OrthoDB" id="9803907at2"/>
<comment type="caution">
    <text evidence="3">The sequence shown here is derived from an EMBL/GenBank/DDBJ whole genome shotgun (WGS) entry which is preliminary data.</text>
</comment>
<keyword evidence="1" id="KW-0547">Nucleotide-binding</keyword>
<dbReference type="AlphaFoldDB" id="A0A317ZFH3"/>
<evidence type="ECO:0000256" key="1">
    <source>
        <dbReference type="PROSITE-ProRule" id="PRU00409"/>
    </source>
</evidence>